<dbReference type="InterPro" id="IPR009449">
    <property type="entry name" value="Sec2_N"/>
</dbReference>
<comment type="similarity">
    <text evidence="6">Belongs to the SEC2 family.</text>
</comment>
<evidence type="ECO:0000256" key="6">
    <source>
        <dbReference type="ARBA" id="ARBA00025794"/>
    </source>
</evidence>
<dbReference type="GeneID" id="117351981"/>
<keyword evidence="3" id="KW-0344">Guanine-nucleotide releasing factor</keyword>
<dbReference type="GO" id="GO:0070319">
    <property type="term" value="C:Golgi to plasma membrane transport vesicle"/>
    <property type="evidence" value="ECO:0007669"/>
    <property type="project" value="TreeGrafter"/>
</dbReference>
<dbReference type="AlphaFoldDB" id="A0A6P8Q9E5"/>
<feature type="region of interest" description="Disordered" evidence="8">
    <location>
        <begin position="166"/>
        <end position="189"/>
    </location>
</feature>
<dbReference type="GO" id="GO:0005085">
    <property type="term" value="F:guanyl-nucleotide exchange factor activity"/>
    <property type="evidence" value="ECO:0007669"/>
    <property type="project" value="UniProtKB-KW"/>
</dbReference>
<evidence type="ECO:0000256" key="3">
    <source>
        <dbReference type="ARBA" id="ARBA00022658"/>
    </source>
</evidence>
<feature type="coiled-coil region" evidence="7">
    <location>
        <begin position="77"/>
        <end position="154"/>
    </location>
</feature>
<accession>A0A6P8Q9E5</accession>
<dbReference type="RefSeq" id="XP_033783803.1">
    <property type="nucleotide sequence ID" value="XM_033927912.1"/>
</dbReference>
<evidence type="ECO:0000259" key="9">
    <source>
        <dbReference type="Pfam" id="PF06428"/>
    </source>
</evidence>
<evidence type="ECO:0000256" key="7">
    <source>
        <dbReference type="SAM" id="Coils"/>
    </source>
</evidence>
<sequence length="382" mass="42745">MWRSQPALKGGSPQLLKPLTVTGWKTSAAPEDTGDNRLLEAGSKEAPSTEENQHDEPPCYDVSRLRSSSVEIREKGSEILKEELLKAQKELKLKDEECERLSKVRDQLEQELEELTASLFEEAHKMVREANVKQAASEKQLREAHGKIDMLQAEVTALKTLVITSTPSSPNRELHPQLQSPSKTVFRKGHTRNKSTSSAIVTAPCQSPPAEPIGKENKEIDTVLFSEFQAWKESPTLDRSCPFLERIHQEDIGPCLDFAKCELAELVQAAVATNTLTVEPVASQTLPMVKVSAIECGGPKKCALSGMSRACKHRIKLGDSGTYYFISPSCRARITAVCNFFTYVRYIQQGLVRQDVDLMFWEIMRLRKEMSVAKLGFYSNEM</sequence>
<evidence type="ECO:0000256" key="5">
    <source>
        <dbReference type="ARBA" id="ARBA00023054"/>
    </source>
</evidence>
<gene>
    <name evidence="11" type="primary">RAB3IL1</name>
</gene>
<keyword evidence="2" id="KW-0597">Phosphoprotein</keyword>
<dbReference type="Proteomes" id="UP000515159">
    <property type="component" value="Chromosome 19"/>
</dbReference>
<feature type="region of interest" description="Disordered" evidence="8">
    <location>
        <begin position="1"/>
        <end position="61"/>
    </location>
</feature>
<evidence type="ECO:0000256" key="4">
    <source>
        <dbReference type="ARBA" id="ARBA00022927"/>
    </source>
</evidence>
<evidence type="ECO:0000256" key="1">
    <source>
        <dbReference type="ARBA" id="ARBA00022448"/>
    </source>
</evidence>
<keyword evidence="5 7" id="KW-0175">Coiled coil</keyword>
<dbReference type="PANTHER" id="PTHR14430:SF5">
    <property type="entry name" value="GUANINE NUCLEOTIDE EXCHANGE FACTOR FOR RAB-3A"/>
    <property type="match status" value="1"/>
</dbReference>
<evidence type="ECO:0000256" key="8">
    <source>
        <dbReference type="SAM" id="MobiDB-lite"/>
    </source>
</evidence>
<proteinExistence type="inferred from homology"/>
<dbReference type="Pfam" id="PF06428">
    <property type="entry name" value="Sec2p"/>
    <property type="match status" value="1"/>
</dbReference>
<keyword evidence="10" id="KW-1185">Reference proteome</keyword>
<evidence type="ECO:0000313" key="11">
    <source>
        <dbReference type="RefSeq" id="XP_033783803.1"/>
    </source>
</evidence>
<dbReference type="FunFam" id="1.20.5.4880:FF:000001">
    <property type="entry name" value="Guanine nucleotide exchange factor for Rab-3A"/>
    <property type="match status" value="1"/>
</dbReference>
<keyword evidence="1" id="KW-0813">Transport</keyword>
<evidence type="ECO:0000313" key="10">
    <source>
        <dbReference type="Proteomes" id="UP000515159"/>
    </source>
</evidence>
<dbReference type="SUPFAM" id="SSF144284">
    <property type="entry name" value="Sec2 N-terminal region"/>
    <property type="match status" value="1"/>
</dbReference>
<dbReference type="PANTHER" id="PTHR14430">
    <property type="entry name" value="RABIN3-RELATED"/>
    <property type="match status" value="1"/>
</dbReference>
<dbReference type="Pfam" id="PF25555">
    <property type="entry name" value="RAB3A-like_C"/>
    <property type="match status" value="1"/>
</dbReference>
<dbReference type="InterPro" id="IPR040351">
    <property type="entry name" value="RAB3IL/RAB3IP/Sec2"/>
</dbReference>
<dbReference type="GO" id="GO:0015031">
    <property type="term" value="P:protein transport"/>
    <property type="evidence" value="ECO:0007669"/>
    <property type="project" value="UniProtKB-KW"/>
</dbReference>
<organism evidence="10 11">
    <name type="scientific">Geotrypetes seraphini</name>
    <name type="common">Gaboon caecilian</name>
    <name type="synonym">Caecilia seraphini</name>
    <dbReference type="NCBI Taxonomy" id="260995"/>
    <lineage>
        <taxon>Eukaryota</taxon>
        <taxon>Metazoa</taxon>
        <taxon>Chordata</taxon>
        <taxon>Craniata</taxon>
        <taxon>Vertebrata</taxon>
        <taxon>Euteleostomi</taxon>
        <taxon>Amphibia</taxon>
        <taxon>Gymnophiona</taxon>
        <taxon>Geotrypetes</taxon>
    </lineage>
</organism>
<dbReference type="CTD" id="5866"/>
<dbReference type="Gene3D" id="1.20.5.4880">
    <property type="match status" value="1"/>
</dbReference>
<evidence type="ECO:0000256" key="2">
    <source>
        <dbReference type="ARBA" id="ARBA00022553"/>
    </source>
</evidence>
<reference evidence="11" key="1">
    <citation type="submission" date="2025-08" db="UniProtKB">
        <authorList>
            <consortium name="RefSeq"/>
        </authorList>
    </citation>
    <scope>IDENTIFICATION</scope>
</reference>
<feature type="compositionally biased region" description="Polar residues" evidence="8">
    <location>
        <begin position="166"/>
        <end position="183"/>
    </location>
</feature>
<name>A0A6P8Q9E5_GEOSA</name>
<protein>
    <submittedName>
        <fullName evidence="11">Guanine nucleotide exchange factor for Rab-3A isoform X4</fullName>
    </submittedName>
</protein>
<dbReference type="GO" id="GO:0006887">
    <property type="term" value="P:exocytosis"/>
    <property type="evidence" value="ECO:0007669"/>
    <property type="project" value="TreeGrafter"/>
</dbReference>
<feature type="domain" description="GDP/GTP exchange factor Sec2 N-terminal" evidence="9">
    <location>
        <begin position="76"/>
        <end position="159"/>
    </location>
</feature>
<keyword evidence="4" id="KW-0653">Protein transport</keyword>